<dbReference type="Gene3D" id="2.60.450.10">
    <property type="entry name" value="Lipopolysaccharide (LPS) transport protein A like domain"/>
    <property type="match status" value="1"/>
</dbReference>
<dbReference type="EMBL" id="CP155571">
    <property type="protein sequence ID" value="XFO72993.1"/>
    <property type="molecule type" value="Genomic_DNA"/>
</dbReference>
<dbReference type="InterPro" id="IPR005653">
    <property type="entry name" value="OstA-like_N"/>
</dbReference>
<keyword evidence="1" id="KW-0472">Membrane</keyword>
<reference evidence="3" key="1">
    <citation type="submission" date="2024-05" db="EMBL/GenBank/DDBJ databases">
        <title>Isolation and characterization of Sporomusa carbonis sp. nov., a carboxydotrophic hydrogenogen in the genus of Sporomusa isolated from a charcoal burning pile.</title>
        <authorList>
            <person name="Boeer T."/>
            <person name="Rosenbaum F."/>
            <person name="Eysell L."/>
            <person name="Mueller V."/>
            <person name="Daniel R."/>
            <person name="Poehlein A."/>
        </authorList>
    </citation>
    <scope>NUCLEOTIDE SEQUENCE [LARGE SCALE GENOMIC DNA]</scope>
    <source>
        <strain evidence="3">DSM 3132</strain>
    </source>
</reference>
<evidence type="ECO:0000313" key="4">
    <source>
        <dbReference type="Proteomes" id="UP000216052"/>
    </source>
</evidence>
<gene>
    <name evidence="3" type="primary">lptD_1</name>
    <name evidence="3" type="ORF">SPACI_030550</name>
</gene>
<dbReference type="Pfam" id="PF03968">
    <property type="entry name" value="LptD_N"/>
    <property type="match status" value="1"/>
</dbReference>
<feature type="domain" description="Organic solvent tolerance-like N-terminal" evidence="2">
    <location>
        <begin position="115"/>
        <end position="151"/>
    </location>
</feature>
<proteinExistence type="predicted"/>
<keyword evidence="1" id="KW-0998">Cell outer membrane</keyword>
<organism evidence="3 4">
    <name type="scientific">Sporomusa acidovorans (strain ATCC 49682 / DSM 3132 / Mol)</name>
    <dbReference type="NCBI Taxonomy" id="1123286"/>
    <lineage>
        <taxon>Bacteria</taxon>
        <taxon>Bacillati</taxon>
        <taxon>Bacillota</taxon>
        <taxon>Negativicutes</taxon>
        <taxon>Selenomonadales</taxon>
        <taxon>Sporomusaceae</taxon>
        <taxon>Sporomusa</taxon>
    </lineage>
</organism>
<evidence type="ECO:0000259" key="2">
    <source>
        <dbReference type="Pfam" id="PF03968"/>
    </source>
</evidence>
<accession>A0ABZ3J4F0</accession>
<keyword evidence="4" id="KW-1185">Reference proteome</keyword>
<dbReference type="Proteomes" id="UP000216052">
    <property type="component" value="Chromosome"/>
</dbReference>
<dbReference type="PANTHER" id="PTHR30189">
    <property type="entry name" value="LPS-ASSEMBLY PROTEIN"/>
    <property type="match status" value="1"/>
</dbReference>
<dbReference type="InterPro" id="IPR050218">
    <property type="entry name" value="LptD"/>
</dbReference>
<sequence>MNYSKILFATLLIIVLLTGMVSAAKPIINADHTYFDINTGLYMLKGNVYIEVRNRIITAGQAKVNPATLEVWGTGGITVKQDDICFTGDSVYVYGTKDHAKIDGGVKLSRNGLSIEADNADFNWSTKIAVFNGNVHVSQGTTDWSADSVSYNVDSNSFL</sequence>
<protein>
    <submittedName>
        <fullName evidence="3">LPS-assembly protein LptD</fullName>
    </submittedName>
</protein>
<evidence type="ECO:0000313" key="3">
    <source>
        <dbReference type="EMBL" id="XFO72993.1"/>
    </source>
</evidence>
<dbReference type="RefSeq" id="WP_093794665.1">
    <property type="nucleotide sequence ID" value="NZ_CP155571.1"/>
</dbReference>
<evidence type="ECO:0000256" key="1">
    <source>
        <dbReference type="ARBA" id="ARBA00023237"/>
    </source>
</evidence>
<dbReference type="PANTHER" id="PTHR30189:SF1">
    <property type="entry name" value="LPS-ASSEMBLY PROTEIN LPTD"/>
    <property type="match status" value="1"/>
</dbReference>
<name>A0ABZ3J4F0_SPOA4</name>